<dbReference type="Pfam" id="PF05678">
    <property type="entry name" value="VQ"/>
    <property type="match status" value="1"/>
</dbReference>
<dbReference type="AlphaFoldDB" id="A0AAN8ULX9"/>
<feature type="compositionally biased region" description="Polar residues" evidence="1">
    <location>
        <begin position="1"/>
        <end position="10"/>
    </location>
</feature>
<protein>
    <submittedName>
        <fullName evidence="3">VQ protein</fullName>
    </submittedName>
</protein>
<name>A0AAN8ULX9_9MAGN</name>
<feature type="domain" description="VQ" evidence="2">
    <location>
        <begin position="32"/>
        <end position="52"/>
    </location>
</feature>
<feature type="region of interest" description="Disordered" evidence="1">
    <location>
        <begin position="48"/>
        <end position="74"/>
    </location>
</feature>
<feature type="region of interest" description="Disordered" evidence="1">
    <location>
        <begin position="1"/>
        <end position="21"/>
    </location>
</feature>
<dbReference type="Proteomes" id="UP001370490">
    <property type="component" value="Unassembled WGS sequence"/>
</dbReference>
<dbReference type="InterPro" id="IPR008889">
    <property type="entry name" value="VQ"/>
</dbReference>
<proteinExistence type="predicted"/>
<reference evidence="3 4" key="1">
    <citation type="submission" date="2023-12" db="EMBL/GenBank/DDBJ databases">
        <title>A high-quality genome assembly for Dillenia turbinata (Dilleniales).</title>
        <authorList>
            <person name="Chanderbali A."/>
        </authorList>
    </citation>
    <scope>NUCLEOTIDE SEQUENCE [LARGE SCALE GENOMIC DNA]</scope>
    <source>
        <strain evidence="3">LSX21</strain>
        <tissue evidence="3">Leaf</tissue>
    </source>
</reference>
<evidence type="ECO:0000259" key="2">
    <source>
        <dbReference type="Pfam" id="PF05678"/>
    </source>
</evidence>
<evidence type="ECO:0000256" key="1">
    <source>
        <dbReference type="SAM" id="MobiDB-lite"/>
    </source>
</evidence>
<keyword evidence="4" id="KW-1185">Reference proteome</keyword>
<comment type="caution">
    <text evidence="3">The sequence shown here is derived from an EMBL/GenBank/DDBJ whole genome shotgun (WGS) entry which is preliminary data.</text>
</comment>
<evidence type="ECO:0000313" key="4">
    <source>
        <dbReference type="Proteomes" id="UP001370490"/>
    </source>
</evidence>
<dbReference type="EMBL" id="JBAMMX010000022">
    <property type="protein sequence ID" value="KAK6918010.1"/>
    <property type="molecule type" value="Genomic_DNA"/>
</dbReference>
<gene>
    <name evidence="3" type="ORF">RJ641_016432</name>
</gene>
<organism evidence="3 4">
    <name type="scientific">Dillenia turbinata</name>
    <dbReference type="NCBI Taxonomy" id="194707"/>
    <lineage>
        <taxon>Eukaryota</taxon>
        <taxon>Viridiplantae</taxon>
        <taxon>Streptophyta</taxon>
        <taxon>Embryophyta</taxon>
        <taxon>Tracheophyta</taxon>
        <taxon>Spermatophyta</taxon>
        <taxon>Magnoliopsida</taxon>
        <taxon>eudicotyledons</taxon>
        <taxon>Gunneridae</taxon>
        <taxon>Pentapetalae</taxon>
        <taxon>Dilleniales</taxon>
        <taxon>Dilleniaceae</taxon>
        <taxon>Dillenia</taxon>
    </lineage>
</organism>
<evidence type="ECO:0000313" key="3">
    <source>
        <dbReference type="EMBL" id="KAK6918010.1"/>
    </source>
</evidence>
<feature type="compositionally biased region" description="Pro residues" evidence="1">
    <location>
        <begin position="59"/>
        <end position="71"/>
    </location>
</feature>
<sequence length="175" mass="19549">MVKRLSQLSHKVSKQDEKKKKNLNTLINLLRPKVYITDSSSFKSLVQELTGNGTKSSPSSPPPPTPPPTPIKPTILVKVPNIVDIIEDDHLESETSFESWFDSSNMSNPIQSFVGVVGLSPDNSSDLSNTSTTFVAMENQNSEDLEKYSELESWLLEMESFPYADGYVPELEREL</sequence>
<accession>A0AAN8ULX9</accession>